<reference evidence="2 3" key="1">
    <citation type="submission" date="2016-10" db="EMBL/GenBank/DDBJ databases">
        <authorList>
            <person name="de Groot N.N."/>
        </authorList>
    </citation>
    <scope>NUCLEOTIDE SEQUENCE [LARGE SCALE GENOMIC DNA]</scope>
    <source>
        <strain evidence="2 3">DSM 20678</strain>
    </source>
</reference>
<keyword evidence="3" id="KW-1185">Reference proteome</keyword>
<feature type="domain" description="AdoMet activation" evidence="1">
    <location>
        <begin position="155"/>
        <end position="194"/>
    </location>
</feature>
<dbReference type="AlphaFoldDB" id="A0A1I5Y575"/>
<dbReference type="InterPro" id="IPR004223">
    <property type="entry name" value="VitB12-dep_Met_synth_activ_dom"/>
</dbReference>
<dbReference type="SUPFAM" id="SSF56507">
    <property type="entry name" value="Methionine synthase activation domain-like"/>
    <property type="match status" value="1"/>
</dbReference>
<protein>
    <submittedName>
        <fullName evidence="2">Vitamin B12 dependent methionine synthase, activation domain</fullName>
    </submittedName>
</protein>
<organism evidence="2 3">
    <name type="scientific">Caldicoprobacter faecalis</name>
    <dbReference type="NCBI Taxonomy" id="937334"/>
    <lineage>
        <taxon>Bacteria</taxon>
        <taxon>Bacillati</taxon>
        <taxon>Bacillota</taxon>
        <taxon>Clostridia</taxon>
        <taxon>Caldicoprobacterales</taxon>
        <taxon>Caldicoprobacteraceae</taxon>
        <taxon>Caldicoprobacter</taxon>
    </lineage>
</organism>
<dbReference type="Pfam" id="PF02965">
    <property type="entry name" value="Met_synt_B12"/>
    <property type="match status" value="1"/>
</dbReference>
<dbReference type="GO" id="GO:0008705">
    <property type="term" value="F:methionine synthase activity"/>
    <property type="evidence" value="ECO:0007669"/>
    <property type="project" value="InterPro"/>
</dbReference>
<name>A0A1I5Y575_9FIRM</name>
<dbReference type="Gene3D" id="3.40.109.40">
    <property type="match status" value="1"/>
</dbReference>
<dbReference type="Proteomes" id="UP000198577">
    <property type="component" value="Unassembled WGS sequence"/>
</dbReference>
<evidence type="ECO:0000259" key="1">
    <source>
        <dbReference type="Pfam" id="PF02965"/>
    </source>
</evidence>
<dbReference type="InterPro" id="IPR037010">
    <property type="entry name" value="VitB12-dep_Met_synth_activ_sf"/>
</dbReference>
<dbReference type="STRING" id="937334.SAMN05444406_1374"/>
<gene>
    <name evidence="2" type="ORF">SAMN05444406_1374</name>
</gene>
<proteinExistence type="predicted"/>
<accession>A0A1I5Y575</accession>
<dbReference type="OrthoDB" id="5509362at2"/>
<sequence length="226" mass="26036">MGLMVLDNISWKVDVDRLLKKFRLQPASQDAAKVEALARQAEEIGRPKVLYKEAYVEDKGEDFVIVDGIKLTSRILRTNLEHVYRVFPYIVTCGIELERWSETIDDILESYWADGIKEMALYEALKAFERHLDENFHPGKTSSMNPGSLQDWPISQQRQLFQILDDPKRYIGVELTDSYLMLPIKSVSGIRFATEVGFENCKLCSRENCPGRRAPYDPEFAKSYGM</sequence>
<evidence type="ECO:0000313" key="3">
    <source>
        <dbReference type="Proteomes" id="UP000198577"/>
    </source>
</evidence>
<evidence type="ECO:0000313" key="2">
    <source>
        <dbReference type="EMBL" id="SFQ39356.1"/>
    </source>
</evidence>
<dbReference type="EMBL" id="FOXR01000037">
    <property type="protein sequence ID" value="SFQ39356.1"/>
    <property type="molecule type" value="Genomic_DNA"/>
</dbReference>